<dbReference type="GO" id="GO:0003924">
    <property type="term" value="F:GTPase activity"/>
    <property type="evidence" value="ECO:0007669"/>
    <property type="project" value="TreeGrafter"/>
</dbReference>
<evidence type="ECO:0000313" key="11">
    <source>
        <dbReference type="WBParaSite" id="ASIM_0001109201-mRNA-1"/>
    </source>
</evidence>
<accession>A0A0M3JSW5</accession>
<keyword evidence="6 8" id="KW-0342">GTP-binding</keyword>
<organism evidence="11">
    <name type="scientific">Anisakis simplex</name>
    <name type="common">Herring worm</name>
    <dbReference type="NCBI Taxonomy" id="6269"/>
    <lineage>
        <taxon>Eukaryota</taxon>
        <taxon>Metazoa</taxon>
        <taxon>Ecdysozoa</taxon>
        <taxon>Nematoda</taxon>
        <taxon>Chromadorea</taxon>
        <taxon>Rhabditida</taxon>
        <taxon>Spirurina</taxon>
        <taxon>Ascaridomorpha</taxon>
        <taxon>Ascaridoidea</taxon>
        <taxon>Anisakidae</taxon>
        <taxon>Anisakis</taxon>
        <taxon>Anisakis simplex complex</taxon>
    </lineage>
</organism>
<dbReference type="CDD" id="cd17871">
    <property type="entry name" value="GPN2"/>
    <property type="match status" value="1"/>
</dbReference>
<evidence type="ECO:0000313" key="9">
    <source>
        <dbReference type="EMBL" id="VDK43394.1"/>
    </source>
</evidence>
<evidence type="ECO:0000256" key="4">
    <source>
        <dbReference type="ARBA" id="ARBA00022741"/>
    </source>
</evidence>
<dbReference type="FunFam" id="3.40.50.300:FF:000338">
    <property type="entry name" value="GPN-loop GTPase 2"/>
    <property type="match status" value="1"/>
</dbReference>
<dbReference type="InterPro" id="IPR027417">
    <property type="entry name" value="P-loop_NTPase"/>
</dbReference>
<dbReference type="PANTHER" id="PTHR21231:SF3">
    <property type="entry name" value="GPN-LOOP GTPASE 2"/>
    <property type="match status" value="1"/>
</dbReference>
<evidence type="ECO:0000256" key="8">
    <source>
        <dbReference type="RuleBase" id="RU365059"/>
    </source>
</evidence>
<comment type="function">
    <text evidence="1 8">Small GTPase required for proper localization of RNA polymerase II and III (RNAPII and RNAPIII). May act at an RNAP assembly step prior to nuclear import.</text>
</comment>
<keyword evidence="10" id="KW-1185">Reference proteome</keyword>
<name>A0A0M3JSW5_ANISI</name>
<dbReference type="InterPro" id="IPR030231">
    <property type="entry name" value="Gpn2"/>
</dbReference>
<dbReference type="GO" id="GO:0005737">
    <property type="term" value="C:cytoplasm"/>
    <property type="evidence" value="ECO:0007669"/>
    <property type="project" value="TreeGrafter"/>
</dbReference>
<keyword evidence="5 8" id="KW-0378">Hydrolase</keyword>
<dbReference type="GO" id="GO:0005525">
    <property type="term" value="F:GTP binding"/>
    <property type="evidence" value="ECO:0007669"/>
    <property type="project" value="UniProtKB-KW"/>
</dbReference>
<dbReference type="SUPFAM" id="SSF52540">
    <property type="entry name" value="P-loop containing nucleoside triphosphate hydrolases"/>
    <property type="match status" value="1"/>
</dbReference>
<dbReference type="AlphaFoldDB" id="A0A0M3JSW5"/>
<dbReference type="InterPro" id="IPR004130">
    <property type="entry name" value="Gpn"/>
</dbReference>
<comment type="subunit">
    <text evidence="7">Heterodimers with GPN1 or GPN3. Binds to RNA polymerase II (RNAPII).</text>
</comment>
<reference evidence="11" key="1">
    <citation type="submission" date="2016-04" db="UniProtKB">
        <authorList>
            <consortium name="WormBaseParasite"/>
        </authorList>
    </citation>
    <scope>IDENTIFICATION</scope>
</reference>
<dbReference type="PANTHER" id="PTHR21231">
    <property type="entry name" value="XPA-BINDING PROTEIN 1-RELATED"/>
    <property type="match status" value="1"/>
</dbReference>
<dbReference type="OrthoDB" id="5839at2759"/>
<evidence type="ECO:0000256" key="7">
    <source>
        <dbReference type="ARBA" id="ARBA00046611"/>
    </source>
</evidence>
<evidence type="ECO:0000256" key="5">
    <source>
        <dbReference type="ARBA" id="ARBA00022801"/>
    </source>
</evidence>
<dbReference type="Pfam" id="PF03029">
    <property type="entry name" value="ATP_bind_1"/>
    <property type="match status" value="1"/>
</dbReference>
<protein>
    <recommendedName>
        <fullName evidence="3 8">GPN-loop GTPase 2</fullName>
    </recommendedName>
</protein>
<sequence length="277" mass="31325">MFGQIIIGAPGAGKSTYCSGMSQLLTALGRRTVCVNLDPANDFMPYECDVDIRELITVDETMQRLKLGPNGALQYCMRTLSRNMEWLHQKLSSMDGYLLIDFPGQLELYNSDDCIASIIRTLLRGQIEKWGHRLVVVHLSDSVYCADVGKFIAVVLSALSVMVNLETAQVNVLSKMDLIANDLPFNEDFFQQLPNLRKFIELLDDDVVLKRYKEMNESMCRVIEDFDLINFMGVDVNNKESMLKMLNAADIANGFALIEHKDLRNIVFDHSKIPSQT</sequence>
<evidence type="ECO:0000313" key="10">
    <source>
        <dbReference type="Proteomes" id="UP000267096"/>
    </source>
</evidence>
<gene>
    <name evidence="9" type="ORF">ASIM_LOCUS10650</name>
</gene>
<evidence type="ECO:0000256" key="6">
    <source>
        <dbReference type="ARBA" id="ARBA00023134"/>
    </source>
</evidence>
<evidence type="ECO:0000256" key="2">
    <source>
        <dbReference type="ARBA" id="ARBA00005290"/>
    </source>
</evidence>
<dbReference type="Gene3D" id="3.40.50.300">
    <property type="entry name" value="P-loop containing nucleotide triphosphate hydrolases"/>
    <property type="match status" value="1"/>
</dbReference>
<keyword evidence="4 8" id="KW-0547">Nucleotide-binding</keyword>
<comment type="similarity">
    <text evidence="2 8">Belongs to the GPN-loop GTPase family.</text>
</comment>
<dbReference type="EMBL" id="UYRR01031010">
    <property type="protein sequence ID" value="VDK43394.1"/>
    <property type="molecule type" value="Genomic_DNA"/>
</dbReference>
<evidence type="ECO:0000256" key="1">
    <source>
        <dbReference type="ARBA" id="ARBA00003181"/>
    </source>
</evidence>
<evidence type="ECO:0000256" key="3">
    <source>
        <dbReference type="ARBA" id="ARBA00014588"/>
    </source>
</evidence>
<dbReference type="Proteomes" id="UP000267096">
    <property type="component" value="Unassembled WGS sequence"/>
</dbReference>
<dbReference type="WBParaSite" id="ASIM_0001109201-mRNA-1">
    <property type="protein sequence ID" value="ASIM_0001109201-mRNA-1"/>
    <property type="gene ID" value="ASIM_0001109201"/>
</dbReference>
<proteinExistence type="inferred from homology"/>
<reference evidence="9 10" key="2">
    <citation type="submission" date="2018-11" db="EMBL/GenBank/DDBJ databases">
        <authorList>
            <consortium name="Pathogen Informatics"/>
        </authorList>
    </citation>
    <scope>NUCLEOTIDE SEQUENCE [LARGE SCALE GENOMIC DNA]</scope>
</reference>